<evidence type="ECO:0000256" key="2">
    <source>
        <dbReference type="ARBA" id="ARBA00009677"/>
    </source>
</evidence>
<dbReference type="Gene3D" id="2.60.40.4070">
    <property type="match status" value="1"/>
</dbReference>
<dbReference type="InterPro" id="IPR010930">
    <property type="entry name" value="Flg_bb/hook_C_dom"/>
</dbReference>
<accession>A0A447QD30</accession>
<dbReference type="NCBIfam" id="NF005176">
    <property type="entry name" value="PRK06655.1-1"/>
    <property type="match status" value="1"/>
</dbReference>
<evidence type="ECO:0000313" key="13">
    <source>
        <dbReference type="Proteomes" id="UP000271603"/>
    </source>
</evidence>
<evidence type="ECO:0000256" key="6">
    <source>
        <dbReference type="ARBA" id="ARBA00023143"/>
    </source>
</evidence>
<organism evidence="12 13">
    <name type="scientific">Serratia rubidaea</name>
    <name type="common">Serratia marinorubra</name>
    <dbReference type="NCBI Taxonomy" id="61652"/>
    <lineage>
        <taxon>Bacteria</taxon>
        <taxon>Pseudomonadati</taxon>
        <taxon>Pseudomonadota</taxon>
        <taxon>Gammaproteobacteria</taxon>
        <taxon>Enterobacterales</taxon>
        <taxon>Yersiniaceae</taxon>
        <taxon>Serratia</taxon>
    </lineage>
</organism>
<dbReference type="GO" id="GO:0009425">
    <property type="term" value="C:bacterial-type flagellum basal body"/>
    <property type="evidence" value="ECO:0007669"/>
    <property type="project" value="UniProtKB-SubCell"/>
</dbReference>
<comment type="similarity">
    <text evidence="3 8">Belongs to the FlgD family.</text>
</comment>
<keyword evidence="6" id="KW-0975">Bacterial flagellum</keyword>
<feature type="domain" description="FlgD/Vpr Ig-like" evidence="10">
    <location>
        <begin position="206"/>
        <end position="274"/>
    </location>
</feature>
<evidence type="ECO:0000259" key="11">
    <source>
        <dbReference type="Pfam" id="PF13861"/>
    </source>
</evidence>
<reference evidence="12 13" key="1">
    <citation type="submission" date="2018-12" db="EMBL/GenBank/DDBJ databases">
        <authorList>
            <consortium name="Pathogen Informatics"/>
        </authorList>
    </citation>
    <scope>NUCLEOTIDE SEQUENCE [LARGE SCALE GENOMIC DNA]</scope>
    <source>
        <strain evidence="12 13">NCTC9419</strain>
    </source>
</reference>
<dbReference type="InterPro" id="IPR025965">
    <property type="entry name" value="FlgD/Vpr_Ig-like"/>
</dbReference>
<evidence type="ECO:0000313" key="12">
    <source>
        <dbReference type="EMBL" id="VEA67897.1"/>
    </source>
</evidence>
<dbReference type="AlphaFoldDB" id="A0A447QD30"/>
<gene>
    <name evidence="12" type="primary">flgD</name>
    <name evidence="12" type="ORF">NCTC9419_00095</name>
</gene>
<evidence type="ECO:0000256" key="3">
    <source>
        <dbReference type="ARBA" id="ARBA00010577"/>
    </source>
</evidence>
<dbReference type="GO" id="GO:0044781">
    <property type="term" value="P:bacterial-type flagellum organization"/>
    <property type="evidence" value="ECO:0007669"/>
    <property type="project" value="UniProtKB-UniRule"/>
</dbReference>
<keyword evidence="5 8" id="KW-1005">Bacterial flagellum biogenesis</keyword>
<dbReference type="Pfam" id="PF13860">
    <property type="entry name" value="FlgD_ig"/>
    <property type="match status" value="1"/>
</dbReference>
<dbReference type="PANTHER" id="PTHR30435:SF2">
    <property type="entry name" value="FLAGELLAR BASAL-BODY ROD PROTEIN FLGC"/>
    <property type="match status" value="1"/>
</dbReference>
<dbReference type="EMBL" id="LR134155">
    <property type="protein sequence ID" value="VEA67897.1"/>
    <property type="molecule type" value="Genomic_DNA"/>
</dbReference>
<dbReference type="Pfam" id="PF13861">
    <property type="entry name" value="FLgD_tudor"/>
    <property type="match status" value="1"/>
</dbReference>
<protein>
    <recommendedName>
        <fullName evidence="4 8">Basal-body rod modification protein FlgD</fullName>
    </recommendedName>
</protein>
<evidence type="ECO:0000256" key="5">
    <source>
        <dbReference type="ARBA" id="ARBA00022795"/>
    </source>
</evidence>
<dbReference type="STRING" id="61652.AXX16_2310"/>
<name>A0A447QD30_SERRU</name>
<evidence type="ECO:0000256" key="7">
    <source>
        <dbReference type="ARBA" id="ARBA00024746"/>
    </source>
</evidence>
<dbReference type="InterPro" id="IPR005648">
    <property type="entry name" value="FlgD"/>
</dbReference>
<evidence type="ECO:0000259" key="10">
    <source>
        <dbReference type="Pfam" id="PF13860"/>
    </source>
</evidence>
<dbReference type="PANTHER" id="PTHR30435">
    <property type="entry name" value="FLAGELLAR PROTEIN"/>
    <property type="match status" value="1"/>
</dbReference>
<evidence type="ECO:0000256" key="8">
    <source>
        <dbReference type="RuleBase" id="RU362076"/>
    </source>
</evidence>
<evidence type="ECO:0000256" key="4">
    <source>
        <dbReference type="ARBA" id="ARBA00016013"/>
    </source>
</evidence>
<dbReference type="Pfam" id="PF03963">
    <property type="entry name" value="FlgD"/>
    <property type="match status" value="1"/>
</dbReference>
<proteinExistence type="inferred from homology"/>
<feature type="domain" description="Flagellar basal-body/hook protein C-terminal" evidence="9">
    <location>
        <begin position="38"/>
        <end position="77"/>
    </location>
</feature>
<dbReference type="GO" id="GO:0071978">
    <property type="term" value="P:bacterial-type flagellum-dependent swarming motility"/>
    <property type="evidence" value="ECO:0007669"/>
    <property type="project" value="TreeGrafter"/>
</dbReference>
<comment type="subcellular location">
    <subcellularLocation>
        <location evidence="1">Bacterial flagellum basal body</location>
    </subcellularLocation>
</comment>
<dbReference type="Proteomes" id="UP000271603">
    <property type="component" value="Chromosome"/>
</dbReference>
<dbReference type="Gene3D" id="2.30.30.910">
    <property type="match status" value="1"/>
</dbReference>
<dbReference type="Pfam" id="PF06429">
    <property type="entry name" value="Flg_bbr_C"/>
    <property type="match status" value="1"/>
</dbReference>
<evidence type="ECO:0000259" key="9">
    <source>
        <dbReference type="Pfam" id="PF06429"/>
    </source>
</evidence>
<dbReference type="InterPro" id="IPR025963">
    <property type="entry name" value="FLgD_Tudor"/>
</dbReference>
<sequence>MAAAAGQPTGGVRVAQVVEDPAPARMMYQPGNPLADARGYVKMPNVDVVGEMVNTISASRSYQANVEVLNTTKSMMMKPSRWSITGAFMGIAATTNEPLDNTVAGANARSGVGGNSSQDLQNSFLTLLVAQLKNQDPTNPMQNNELTTQLAQINTVSGIEKLNTTLGSISGQINSNQSLQASALIGHGVMVPGKDILVGSKEGKVSTTPFGVELERAADSVTATVSDATGKVVRTIEIGGLSAGVHAFTWDGTLEDGSNAPDGAYTVAINAKGGGEQLVANPLRFAMVNGVTRGADGAKLDLGLAGSATLEDVRQIL</sequence>
<comment type="similarity">
    <text evidence="2">Belongs to the flagella basal body rod proteins family.</text>
</comment>
<feature type="domain" description="FlgD Tudor-like" evidence="11">
    <location>
        <begin position="176"/>
        <end position="314"/>
    </location>
</feature>
<evidence type="ECO:0000256" key="1">
    <source>
        <dbReference type="ARBA" id="ARBA00004117"/>
    </source>
</evidence>
<comment type="function">
    <text evidence="7 8">Required for flagellar hook formation. May act as a scaffolding protein.</text>
</comment>